<feature type="transmembrane region" description="Helical" evidence="8">
    <location>
        <begin position="42"/>
        <end position="65"/>
    </location>
</feature>
<dbReference type="FunFam" id="1.10.3430.10:FF:000008">
    <property type="entry name" value="Ammonium transporter"/>
    <property type="match status" value="1"/>
</dbReference>
<dbReference type="SUPFAM" id="SSF111352">
    <property type="entry name" value="Ammonium transporter"/>
    <property type="match status" value="1"/>
</dbReference>
<keyword evidence="11" id="KW-1185">Reference proteome</keyword>
<feature type="transmembrane region" description="Helical" evidence="8">
    <location>
        <begin position="122"/>
        <end position="144"/>
    </location>
</feature>
<evidence type="ECO:0000256" key="3">
    <source>
        <dbReference type="ARBA" id="ARBA00022448"/>
    </source>
</evidence>
<keyword evidence="5 8" id="KW-1133">Transmembrane helix</keyword>
<dbReference type="PRINTS" id="PR00342">
    <property type="entry name" value="RHESUSRHD"/>
</dbReference>
<dbReference type="GO" id="GO:0005886">
    <property type="term" value="C:plasma membrane"/>
    <property type="evidence" value="ECO:0007669"/>
    <property type="project" value="UniProtKB-SubCell"/>
</dbReference>
<evidence type="ECO:0000259" key="9">
    <source>
        <dbReference type="Pfam" id="PF00909"/>
    </source>
</evidence>
<dbReference type="EMBL" id="FOGT01000012">
    <property type="protein sequence ID" value="SES24067.1"/>
    <property type="molecule type" value="Genomic_DNA"/>
</dbReference>
<name>A0A1H9VRR1_9BACI</name>
<dbReference type="Gene3D" id="1.10.3430.10">
    <property type="entry name" value="Ammonium transporter AmtB like domains"/>
    <property type="match status" value="1"/>
</dbReference>
<accession>A0A1H9VRR1</accession>
<organism evidence="10 11">
    <name type="scientific">Salipaludibacillus aurantiacus</name>
    <dbReference type="NCBI Taxonomy" id="1601833"/>
    <lineage>
        <taxon>Bacteria</taxon>
        <taxon>Bacillati</taxon>
        <taxon>Bacillota</taxon>
        <taxon>Bacilli</taxon>
        <taxon>Bacillales</taxon>
        <taxon>Bacillaceae</taxon>
    </lineage>
</organism>
<feature type="transmembrane region" description="Helical" evidence="8">
    <location>
        <begin position="198"/>
        <end position="215"/>
    </location>
</feature>
<feature type="domain" description="Ammonium transporter AmtB-like" evidence="9">
    <location>
        <begin position="10"/>
        <end position="409"/>
    </location>
</feature>
<dbReference type="AlphaFoldDB" id="A0A1H9VRR1"/>
<dbReference type="OrthoDB" id="9814202at2"/>
<dbReference type="Proteomes" id="UP000198571">
    <property type="component" value="Unassembled WGS sequence"/>
</dbReference>
<comment type="similarity">
    <text evidence="2 8">Belongs to the ammonia transporter channel (TC 1.A.11.2) family.</text>
</comment>
<evidence type="ECO:0000313" key="10">
    <source>
        <dbReference type="EMBL" id="SES24067.1"/>
    </source>
</evidence>
<dbReference type="PANTHER" id="PTHR11730:SF89">
    <property type="entry name" value="AMMONIUM TRANSPORTER SLL0108-RELATED"/>
    <property type="match status" value="1"/>
</dbReference>
<feature type="transmembrane region" description="Helical" evidence="8">
    <location>
        <begin position="286"/>
        <end position="303"/>
    </location>
</feature>
<keyword evidence="7 8" id="KW-0924">Ammonia transport</keyword>
<evidence type="ECO:0000256" key="5">
    <source>
        <dbReference type="ARBA" id="ARBA00022989"/>
    </source>
</evidence>
<dbReference type="PROSITE" id="PS01219">
    <property type="entry name" value="AMMONIUM_TRANSP"/>
    <property type="match status" value="1"/>
</dbReference>
<evidence type="ECO:0000256" key="2">
    <source>
        <dbReference type="ARBA" id="ARBA00005887"/>
    </source>
</evidence>
<evidence type="ECO:0000256" key="4">
    <source>
        <dbReference type="ARBA" id="ARBA00022692"/>
    </source>
</evidence>
<feature type="transmembrane region" description="Helical" evidence="8">
    <location>
        <begin position="358"/>
        <end position="378"/>
    </location>
</feature>
<reference evidence="11" key="1">
    <citation type="submission" date="2016-10" db="EMBL/GenBank/DDBJ databases">
        <authorList>
            <person name="Varghese N."/>
            <person name="Submissions S."/>
        </authorList>
    </citation>
    <scope>NUCLEOTIDE SEQUENCE [LARGE SCALE GENOMIC DNA]</scope>
    <source>
        <strain evidence="11">S9</strain>
    </source>
</reference>
<evidence type="ECO:0000256" key="1">
    <source>
        <dbReference type="ARBA" id="ARBA00004141"/>
    </source>
</evidence>
<feature type="transmembrane region" description="Helical" evidence="8">
    <location>
        <begin position="96"/>
        <end position="115"/>
    </location>
</feature>
<feature type="transmembrane region" description="Helical" evidence="8">
    <location>
        <begin position="156"/>
        <end position="177"/>
    </location>
</feature>
<dbReference type="GO" id="GO:0097272">
    <property type="term" value="P:ammonium homeostasis"/>
    <property type="evidence" value="ECO:0007669"/>
    <property type="project" value="TreeGrafter"/>
</dbReference>
<evidence type="ECO:0000313" key="11">
    <source>
        <dbReference type="Proteomes" id="UP000198571"/>
    </source>
</evidence>
<dbReference type="NCBIfam" id="TIGR00836">
    <property type="entry name" value="amt"/>
    <property type="match status" value="1"/>
</dbReference>
<keyword evidence="3 8" id="KW-0813">Transport</keyword>
<evidence type="ECO:0000256" key="7">
    <source>
        <dbReference type="ARBA" id="ARBA00023177"/>
    </source>
</evidence>
<comment type="subcellular location">
    <subcellularLocation>
        <location evidence="8">Cell membrane</location>
        <topology evidence="8">Multi-pass membrane protein</topology>
    </subcellularLocation>
    <subcellularLocation>
        <location evidence="1">Membrane</location>
        <topology evidence="1">Multi-pass membrane protein</topology>
    </subcellularLocation>
</comment>
<protein>
    <recommendedName>
        <fullName evidence="8">Ammonium transporter</fullName>
    </recommendedName>
</protein>
<dbReference type="InterPro" id="IPR018047">
    <property type="entry name" value="Ammonium_transpt_CS"/>
</dbReference>
<feature type="transmembrane region" description="Helical" evidence="8">
    <location>
        <begin position="227"/>
        <end position="250"/>
    </location>
</feature>
<sequence length="425" mass="44755">MDEIFLMNNVWIIVCFALVLLMQGGFILLEAGSTRMKNAGHIAGKTIFTVGIASLVFWAVGYGFIYGEGNAFIGLSDFFYGDFNSVVDGLAGSVDFMFQLAFAAIALTIAFGGFAERAKLSAYIIFAILFSAFIYPVVAHWIWGDGWLAGLGKQDFAGSTVVHLTGAMAALAATIILKPRIGKYNKDGSSNDLAGHNQVYTALGVLILWVGWFGFNGGSTLEVDGAFFGYVALTTQLAAAAGAVAAMLIVSLVTGKADVPTMLNGALAGLVAITASTAFVAPWAAVIIGLIAGFIVHFSMVFFDRAKIDDPIFALSVHGVAGIWGTLSTGFFATTALAEMNGGSAGLFYGGGFTQLGVQFIGVTVSGVYAFAAAFIILKVMDKVMGGIRVTEEEEIIGLDLSEHGSYGYPEDIRNIEDQKEKPSA</sequence>
<dbReference type="STRING" id="1601833.SAMN05518684_11228"/>
<dbReference type="RefSeq" id="WP_093053665.1">
    <property type="nucleotide sequence ID" value="NZ_FOGT01000012.1"/>
</dbReference>
<evidence type="ECO:0000256" key="6">
    <source>
        <dbReference type="ARBA" id="ARBA00023136"/>
    </source>
</evidence>
<gene>
    <name evidence="10" type="ORF">SAMN05518684_11228</name>
</gene>
<dbReference type="InterPro" id="IPR029020">
    <property type="entry name" value="Ammonium/urea_transptr"/>
</dbReference>
<dbReference type="InterPro" id="IPR002229">
    <property type="entry name" value="RhesusRHD"/>
</dbReference>
<keyword evidence="6 8" id="KW-0472">Membrane</keyword>
<feature type="transmembrane region" description="Helical" evidence="8">
    <location>
        <begin position="6"/>
        <end position="30"/>
    </location>
</feature>
<dbReference type="GO" id="GO:0008519">
    <property type="term" value="F:ammonium channel activity"/>
    <property type="evidence" value="ECO:0007669"/>
    <property type="project" value="InterPro"/>
</dbReference>
<proteinExistence type="inferred from homology"/>
<dbReference type="Pfam" id="PF00909">
    <property type="entry name" value="Ammonium_transp"/>
    <property type="match status" value="1"/>
</dbReference>
<dbReference type="InterPro" id="IPR024041">
    <property type="entry name" value="NH4_transpt_AmtB-like_dom"/>
</dbReference>
<dbReference type="PANTHER" id="PTHR11730">
    <property type="entry name" value="AMMONIUM TRANSPORTER"/>
    <property type="match status" value="1"/>
</dbReference>
<evidence type="ECO:0000256" key="8">
    <source>
        <dbReference type="RuleBase" id="RU362002"/>
    </source>
</evidence>
<feature type="transmembrane region" description="Helical" evidence="8">
    <location>
        <begin position="262"/>
        <end position="280"/>
    </location>
</feature>
<keyword evidence="4 8" id="KW-0812">Transmembrane</keyword>
<dbReference type="InterPro" id="IPR001905">
    <property type="entry name" value="Ammonium_transpt"/>
</dbReference>
<feature type="transmembrane region" description="Helical" evidence="8">
    <location>
        <begin position="315"/>
        <end position="338"/>
    </location>
</feature>